<organism evidence="3 4">
    <name type="scientific">Terfezia boudieri ATCC MYA-4762</name>
    <dbReference type="NCBI Taxonomy" id="1051890"/>
    <lineage>
        <taxon>Eukaryota</taxon>
        <taxon>Fungi</taxon>
        <taxon>Dikarya</taxon>
        <taxon>Ascomycota</taxon>
        <taxon>Pezizomycotina</taxon>
        <taxon>Pezizomycetes</taxon>
        <taxon>Pezizales</taxon>
        <taxon>Pezizaceae</taxon>
        <taxon>Terfezia</taxon>
    </lineage>
</organism>
<evidence type="ECO:0000256" key="2">
    <source>
        <dbReference type="SAM" id="Phobius"/>
    </source>
</evidence>
<keyword evidence="2" id="KW-1133">Transmembrane helix</keyword>
<sequence length="121" mass="13746">MVSLLPTQLLRPTTAVRLGWEVVWRIEGRKEWGMSGEETEATCDMFHHLHVGTQAVSLTIEFGAMYPAFLIPYSLYVLGWLCLAIYALCSFPIKERLDLTTQKQDRNRNRGSPRGAPPQPL</sequence>
<dbReference type="AlphaFoldDB" id="A0A3N4M393"/>
<gene>
    <name evidence="3" type="ORF">L211DRAFT_31032</name>
</gene>
<evidence type="ECO:0000313" key="4">
    <source>
        <dbReference type="Proteomes" id="UP000267821"/>
    </source>
</evidence>
<keyword evidence="2" id="KW-0472">Membrane</keyword>
<keyword evidence="4" id="KW-1185">Reference proteome</keyword>
<dbReference type="Proteomes" id="UP000267821">
    <property type="component" value="Unassembled WGS sequence"/>
</dbReference>
<proteinExistence type="predicted"/>
<evidence type="ECO:0000256" key="1">
    <source>
        <dbReference type="SAM" id="MobiDB-lite"/>
    </source>
</evidence>
<keyword evidence="2" id="KW-0812">Transmembrane</keyword>
<dbReference type="InParanoid" id="A0A3N4M393"/>
<feature type="region of interest" description="Disordered" evidence="1">
    <location>
        <begin position="102"/>
        <end position="121"/>
    </location>
</feature>
<accession>A0A3N4M393</accession>
<dbReference type="EMBL" id="ML121527">
    <property type="protein sequence ID" value="RPB29624.1"/>
    <property type="molecule type" value="Genomic_DNA"/>
</dbReference>
<feature type="transmembrane region" description="Helical" evidence="2">
    <location>
        <begin position="73"/>
        <end position="93"/>
    </location>
</feature>
<reference evidence="3 4" key="1">
    <citation type="journal article" date="2018" name="Nat. Ecol. Evol.">
        <title>Pezizomycetes genomes reveal the molecular basis of ectomycorrhizal truffle lifestyle.</title>
        <authorList>
            <person name="Murat C."/>
            <person name="Payen T."/>
            <person name="Noel B."/>
            <person name="Kuo A."/>
            <person name="Morin E."/>
            <person name="Chen J."/>
            <person name="Kohler A."/>
            <person name="Krizsan K."/>
            <person name="Balestrini R."/>
            <person name="Da Silva C."/>
            <person name="Montanini B."/>
            <person name="Hainaut M."/>
            <person name="Levati E."/>
            <person name="Barry K.W."/>
            <person name="Belfiori B."/>
            <person name="Cichocki N."/>
            <person name="Clum A."/>
            <person name="Dockter R.B."/>
            <person name="Fauchery L."/>
            <person name="Guy J."/>
            <person name="Iotti M."/>
            <person name="Le Tacon F."/>
            <person name="Lindquist E.A."/>
            <person name="Lipzen A."/>
            <person name="Malagnac F."/>
            <person name="Mello A."/>
            <person name="Molinier V."/>
            <person name="Miyauchi S."/>
            <person name="Poulain J."/>
            <person name="Riccioni C."/>
            <person name="Rubini A."/>
            <person name="Sitrit Y."/>
            <person name="Splivallo R."/>
            <person name="Traeger S."/>
            <person name="Wang M."/>
            <person name="Zifcakova L."/>
            <person name="Wipf D."/>
            <person name="Zambonelli A."/>
            <person name="Paolocci F."/>
            <person name="Nowrousian M."/>
            <person name="Ottonello S."/>
            <person name="Baldrian P."/>
            <person name="Spatafora J.W."/>
            <person name="Henrissat B."/>
            <person name="Nagy L.G."/>
            <person name="Aury J.M."/>
            <person name="Wincker P."/>
            <person name="Grigoriev I.V."/>
            <person name="Bonfante P."/>
            <person name="Martin F.M."/>
        </authorList>
    </citation>
    <scope>NUCLEOTIDE SEQUENCE [LARGE SCALE GENOMIC DNA]</scope>
    <source>
        <strain evidence="3 4">ATCC MYA-4762</strain>
    </source>
</reference>
<evidence type="ECO:0000313" key="3">
    <source>
        <dbReference type="EMBL" id="RPB29624.1"/>
    </source>
</evidence>
<protein>
    <submittedName>
        <fullName evidence="3">Uncharacterized protein</fullName>
    </submittedName>
</protein>
<name>A0A3N4M393_9PEZI</name>